<reference evidence="9 10" key="1">
    <citation type="submission" date="2018-09" db="EMBL/GenBank/DDBJ databases">
        <title>Genome comparison of Alicycliphilus sp. BQ1, a polyurethanolytic bacterium, with its closest phylogenetic relatives Alicycliphilus denitrificans BC and K601, unable to attack polyurethane.</title>
        <authorList>
            <person name="Loza-Tavera H."/>
            <person name="Lozano L."/>
            <person name="Cevallos M."/>
            <person name="Maya-Lucas O."/>
            <person name="Garcia-Mena J."/>
            <person name="Hernandez J."/>
        </authorList>
    </citation>
    <scope>NUCLEOTIDE SEQUENCE [LARGE SCALE GENOMIC DNA]</scope>
    <source>
        <strain evidence="9 10">BQ1</strain>
    </source>
</reference>
<dbReference type="GO" id="GO:0005886">
    <property type="term" value="C:plasma membrane"/>
    <property type="evidence" value="ECO:0007669"/>
    <property type="project" value="UniProtKB-SubCell"/>
</dbReference>
<feature type="transmembrane region" description="Helical" evidence="7">
    <location>
        <begin position="122"/>
        <end position="140"/>
    </location>
</feature>
<evidence type="ECO:0000256" key="3">
    <source>
        <dbReference type="ARBA" id="ARBA00022475"/>
    </source>
</evidence>
<proteinExistence type="predicted"/>
<evidence type="ECO:0000256" key="7">
    <source>
        <dbReference type="SAM" id="Phobius"/>
    </source>
</evidence>
<comment type="caution">
    <text evidence="9">The sequence shown here is derived from an EMBL/GenBank/DDBJ whole genome shotgun (WGS) entry which is preliminary data.</text>
</comment>
<dbReference type="Pfam" id="PF07690">
    <property type="entry name" value="MFS_1"/>
    <property type="match status" value="1"/>
</dbReference>
<evidence type="ECO:0000313" key="9">
    <source>
        <dbReference type="EMBL" id="RKJ99391.1"/>
    </source>
</evidence>
<protein>
    <submittedName>
        <fullName evidence="9">MFS transporter</fullName>
    </submittedName>
</protein>
<dbReference type="EMBL" id="NKDB02000001">
    <property type="protein sequence ID" value="RKJ99391.1"/>
    <property type="molecule type" value="Genomic_DNA"/>
</dbReference>
<gene>
    <name evidence="9" type="ORF">CE154_006535</name>
</gene>
<evidence type="ECO:0000256" key="2">
    <source>
        <dbReference type="ARBA" id="ARBA00022448"/>
    </source>
</evidence>
<name>A0A3R7IVC6_9BURK</name>
<evidence type="ECO:0000256" key="5">
    <source>
        <dbReference type="ARBA" id="ARBA00022989"/>
    </source>
</evidence>
<feature type="transmembrane region" description="Helical" evidence="7">
    <location>
        <begin position="149"/>
        <end position="170"/>
    </location>
</feature>
<dbReference type="CDD" id="cd17321">
    <property type="entry name" value="MFS_MMR_MDR_like"/>
    <property type="match status" value="1"/>
</dbReference>
<accession>A0A3R7IVC6</accession>
<evidence type="ECO:0000256" key="1">
    <source>
        <dbReference type="ARBA" id="ARBA00004651"/>
    </source>
</evidence>
<dbReference type="PANTHER" id="PTHR42718:SF46">
    <property type="entry name" value="BLR6921 PROTEIN"/>
    <property type="match status" value="1"/>
</dbReference>
<feature type="transmembrane region" description="Helical" evidence="7">
    <location>
        <begin position="348"/>
        <end position="370"/>
    </location>
</feature>
<feature type="transmembrane region" description="Helical" evidence="7">
    <location>
        <begin position="176"/>
        <end position="193"/>
    </location>
</feature>
<evidence type="ECO:0000256" key="4">
    <source>
        <dbReference type="ARBA" id="ARBA00022692"/>
    </source>
</evidence>
<feature type="transmembrane region" description="Helical" evidence="7">
    <location>
        <begin position="282"/>
        <end position="307"/>
    </location>
</feature>
<feature type="transmembrane region" description="Helical" evidence="7">
    <location>
        <begin position="241"/>
        <end position="262"/>
    </location>
</feature>
<dbReference type="SUPFAM" id="SSF103473">
    <property type="entry name" value="MFS general substrate transporter"/>
    <property type="match status" value="1"/>
</dbReference>
<feature type="transmembrane region" description="Helical" evidence="7">
    <location>
        <begin position="446"/>
        <end position="466"/>
    </location>
</feature>
<dbReference type="InterPro" id="IPR036259">
    <property type="entry name" value="MFS_trans_sf"/>
</dbReference>
<evidence type="ECO:0000256" key="6">
    <source>
        <dbReference type="ARBA" id="ARBA00023136"/>
    </source>
</evidence>
<dbReference type="PROSITE" id="PS50850">
    <property type="entry name" value="MFS"/>
    <property type="match status" value="1"/>
</dbReference>
<comment type="subcellular location">
    <subcellularLocation>
        <location evidence="1">Cell membrane</location>
        <topology evidence="1">Multi-pass membrane protein</topology>
    </subcellularLocation>
</comment>
<keyword evidence="2" id="KW-0813">Transport</keyword>
<feature type="transmembrane region" description="Helical" evidence="7">
    <location>
        <begin position="24"/>
        <end position="46"/>
    </location>
</feature>
<feature type="transmembrane region" description="Helical" evidence="7">
    <location>
        <begin position="319"/>
        <end position="341"/>
    </location>
</feature>
<dbReference type="Proteomes" id="UP000216225">
    <property type="component" value="Unassembled WGS sequence"/>
</dbReference>
<dbReference type="GO" id="GO:0022857">
    <property type="term" value="F:transmembrane transporter activity"/>
    <property type="evidence" value="ECO:0007669"/>
    <property type="project" value="InterPro"/>
</dbReference>
<dbReference type="Gene3D" id="1.20.1250.20">
    <property type="entry name" value="MFS general substrate transporter like domains"/>
    <property type="match status" value="1"/>
</dbReference>
<dbReference type="AlphaFoldDB" id="A0A3R7IVC6"/>
<sequence>MSARPGIGPVIIGDGLAPPARRQAMLVIILGLTLAVLDTSLVNLALPDIARQLQSNAAQSIWVVNAYQLATLIVLLPLAALGERMGYRRVYLVGIALFSVASVGAMLASSMLALIAARALQGLGAAGVMAVNAALVRLIYPRAQLGHGMAINSLVVATASMAGPSVAAAILSVASWPWLFAMNLPLGLGIWWLGRRALPANPPSEHDGPRFSAIDVLLNGAMFTLIFLGGAQLGVRGQAQGAGGVAGGWLLAGGLAVGAVFLRRQWRLAAPLFPVDLLRIPVFALSMGSSVGAFCAQMLGFLALPFLLLEAQGRSHLEAGLLITAWPLATALVAPLAGRLIGRYPDGLLGGIGMAVFAAGLLSLGLMPAQPAEWNVVWRMALCGAGFALFQSPNNHTIVSSAPLHRSGAASGMLGTARLTGQTLGAVVLVAIFALRPGHDGSAESLALLLAAGCAALAGVCSSLRVRT</sequence>
<organism evidence="9 10">
    <name type="scientific">Alicycliphilus denitrificans</name>
    <dbReference type="NCBI Taxonomy" id="179636"/>
    <lineage>
        <taxon>Bacteria</taxon>
        <taxon>Pseudomonadati</taxon>
        <taxon>Pseudomonadota</taxon>
        <taxon>Betaproteobacteria</taxon>
        <taxon>Burkholderiales</taxon>
        <taxon>Comamonadaceae</taxon>
        <taxon>Alicycliphilus</taxon>
    </lineage>
</organism>
<feature type="transmembrane region" description="Helical" evidence="7">
    <location>
        <begin position="90"/>
        <end position="116"/>
    </location>
</feature>
<evidence type="ECO:0000259" key="8">
    <source>
        <dbReference type="PROSITE" id="PS50850"/>
    </source>
</evidence>
<feature type="transmembrane region" description="Helical" evidence="7">
    <location>
        <begin position="58"/>
        <end position="78"/>
    </location>
</feature>
<dbReference type="InterPro" id="IPR011701">
    <property type="entry name" value="MFS"/>
</dbReference>
<keyword evidence="5 7" id="KW-1133">Transmembrane helix</keyword>
<feature type="transmembrane region" description="Helical" evidence="7">
    <location>
        <begin position="214"/>
        <end position="235"/>
    </location>
</feature>
<evidence type="ECO:0000313" key="10">
    <source>
        <dbReference type="Proteomes" id="UP000216225"/>
    </source>
</evidence>
<dbReference type="InterPro" id="IPR020846">
    <property type="entry name" value="MFS_dom"/>
</dbReference>
<keyword evidence="4 7" id="KW-0812">Transmembrane</keyword>
<keyword evidence="3" id="KW-1003">Cell membrane</keyword>
<dbReference type="RefSeq" id="WP_094436216.1">
    <property type="nucleotide sequence ID" value="NZ_NKDB02000001.1"/>
</dbReference>
<dbReference type="Gene3D" id="1.20.1720.10">
    <property type="entry name" value="Multidrug resistance protein D"/>
    <property type="match status" value="1"/>
</dbReference>
<keyword evidence="6 7" id="KW-0472">Membrane</keyword>
<feature type="domain" description="Major facilitator superfamily (MFS) profile" evidence="8">
    <location>
        <begin position="24"/>
        <end position="468"/>
    </location>
</feature>
<dbReference type="PANTHER" id="PTHR42718">
    <property type="entry name" value="MAJOR FACILITATOR SUPERFAMILY MULTIDRUG TRANSPORTER MFSC"/>
    <property type="match status" value="1"/>
</dbReference>